<evidence type="ECO:0000313" key="1">
    <source>
        <dbReference type="EMBL" id="TWI85854.1"/>
    </source>
</evidence>
<name>A0A562SY82_9BACT</name>
<accession>A0A562SY82</accession>
<dbReference type="Proteomes" id="UP000316167">
    <property type="component" value="Unassembled WGS sequence"/>
</dbReference>
<proteinExistence type="predicted"/>
<protein>
    <submittedName>
        <fullName evidence="1">Uncharacterized protein</fullName>
    </submittedName>
</protein>
<dbReference type="RefSeq" id="WP_144884948.1">
    <property type="nucleotide sequence ID" value="NZ_VLLE01000002.1"/>
</dbReference>
<dbReference type="OrthoDB" id="644589at2"/>
<gene>
    <name evidence="1" type="ORF">IQ13_1023</name>
</gene>
<comment type="caution">
    <text evidence="1">The sequence shown here is derived from an EMBL/GenBank/DDBJ whole genome shotgun (WGS) entry which is preliminary data.</text>
</comment>
<reference evidence="1 2" key="1">
    <citation type="journal article" date="2015" name="Stand. Genomic Sci.">
        <title>Genomic Encyclopedia of Bacterial and Archaeal Type Strains, Phase III: the genomes of soil and plant-associated and newly described type strains.</title>
        <authorList>
            <person name="Whitman W.B."/>
            <person name="Woyke T."/>
            <person name="Klenk H.P."/>
            <person name="Zhou Y."/>
            <person name="Lilburn T.G."/>
            <person name="Beck B.J."/>
            <person name="De Vos P."/>
            <person name="Vandamme P."/>
            <person name="Eisen J.A."/>
            <person name="Garrity G."/>
            <person name="Hugenholtz P."/>
            <person name="Kyrpides N.C."/>
        </authorList>
    </citation>
    <scope>NUCLEOTIDE SEQUENCE [LARGE SCALE GENOMIC DNA]</scope>
    <source>
        <strain evidence="1 2">CGMCC 1.7271</strain>
    </source>
</reference>
<dbReference type="EMBL" id="VLLE01000002">
    <property type="protein sequence ID" value="TWI85854.1"/>
    <property type="molecule type" value="Genomic_DNA"/>
</dbReference>
<evidence type="ECO:0000313" key="2">
    <source>
        <dbReference type="Proteomes" id="UP000316167"/>
    </source>
</evidence>
<keyword evidence="2" id="KW-1185">Reference proteome</keyword>
<dbReference type="AlphaFoldDB" id="A0A562SY82"/>
<sequence length="424" mass="49743">MALPYELESLDTMISENLHPKHWLHETTTPELEKQLIIIGQLAHDENNRFRKRIKPVAYSLEKEKHRQLFIRQHISALIHLLDTLTHFLMPGINETFSVLPGDTQLSKVYKSLYISCSETLEELQTCFPQYVNYDHKIPDHEWSLLQSKWSNEIKNIKQKLSKLKTDKSLIDMLLAYLYNITDSTIQPTISYRKMRYLNDLLIGISNLKHTKRIANQCPPITTLLIYLDFNTTEFKDYLVDFICENAAGLVDPKARIERLSFFYKQISQLHVRPGATLRPLSKSVKEDLKDWLAREIKYQEKTHTIGFITPANFNQDVYNKGIWYNYSIEELALFKRIEHEAGLISNKKIRPMIDDFAKIAHTSTQHNISPKNLYNLFYNIDLSTINSLHDKLFLLINHLQKIKSEVVQKQKEKITTKRKVNKS</sequence>
<organism evidence="1 2">
    <name type="scientific">Lacibacter cauensis</name>
    <dbReference type="NCBI Taxonomy" id="510947"/>
    <lineage>
        <taxon>Bacteria</taxon>
        <taxon>Pseudomonadati</taxon>
        <taxon>Bacteroidota</taxon>
        <taxon>Chitinophagia</taxon>
        <taxon>Chitinophagales</taxon>
        <taxon>Chitinophagaceae</taxon>
        <taxon>Lacibacter</taxon>
    </lineage>
</organism>